<dbReference type="RefSeq" id="WP_053233230.1">
    <property type="nucleotide sequence ID" value="NZ_CP011125.1"/>
</dbReference>
<evidence type="ECO:0000256" key="10">
    <source>
        <dbReference type="ARBA" id="ARBA00029605"/>
    </source>
</evidence>
<keyword evidence="8 11" id="KW-0645">Protease</keyword>
<feature type="active site" description="Nucleophile" evidence="12">
    <location>
        <position position="112"/>
    </location>
</feature>
<dbReference type="PANTHER" id="PTHR43722">
    <property type="entry name" value="PROLINE IMINOPEPTIDASE"/>
    <property type="match status" value="1"/>
</dbReference>
<dbReference type="GO" id="GO:0006508">
    <property type="term" value="P:proteolysis"/>
    <property type="evidence" value="ECO:0007669"/>
    <property type="project" value="UniProtKB-KW"/>
</dbReference>
<keyword evidence="6 11" id="KW-0031">Aminopeptidase</keyword>
<dbReference type="PIRSF" id="PIRSF006431">
    <property type="entry name" value="Pept_S33"/>
    <property type="match status" value="1"/>
</dbReference>
<keyword evidence="7 11" id="KW-0963">Cytoplasm</keyword>
<dbReference type="GO" id="GO:0005737">
    <property type="term" value="C:cytoplasm"/>
    <property type="evidence" value="ECO:0007669"/>
    <property type="project" value="UniProtKB-SubCell"/>
</dbReference>
<feature type="active site" evidence="12">
    <location>
        <position position="267"/>
    </location>
</feature>
<dbReference type="EMBL" id="CP011125">
    <property type="protein sequence ID" value="AKF06016.1"/>
    <property type="molecule type" value="Genomic_DNA"/>
</dbReference>
<evidence type="ECO:0000313" key="16">
    <source>
        <dbReference type="Proteomes" id="UP000034883"/>
    </source>
</evidence>
<evidence type="ECO:0000256" key="12">
    <source>
        <dbReference type="PIRSR" id="PIRSR006431-1"/>
    </source>
</evidence>
<evidence type="ECO:0000256" key="11">
    <source>
        <dbReference type="PIRNR" id="PIRNR006431"/>
    </source>
</evidence>
<dbReference type="OrthoDB" id="9796770at2"/>
<keyword evidence="16" id="KW-1185">Reference proteome</keyword>
<dbReference type="Gene3D" id="3.40.50.1820">
    <property type="entry name" value="alpha/beta hydrolase"/>
    <property type="match status" value="1"/>
</dbReference>
<gene>
    <name evidence="15" type="ORF">DB32_003165</name>
</gene>
<evidence type="ECO:0000256" key="6">
    <source>
        <dbReference type="ARBA" id="ARBA00022438"/>
    </source>
</evidence>
<dbReference type="PRINTS" id="PR00793">
    <property type="entry name" value="PROAMNOPTASE"/>
</dbReference>
<dbReference type="InterPro" id="IPR029058">
    <property type="entry name" value="AB_hydrolase_fold"/>
</dbReference>
<organism evidence="15 16">
    <name type="scientific">Sandaracinus amylolyticus</name>
    <dbReference type="NCBI Taxonomy" id="927083"/>
    <lineage>
        <taxon>Bacteria</taxon>
        <taxon>Pseudomonadati</taxon>
        <taxon>Myxococcota</taxon>
        <taxon>Polyangia</taxon>
        <taxon>Polyangiales</taxon>
        <taxon>Sandaracinaceae</taxon>
        <taxon>Sandaracinus</taxon>
    </lineage>
</organism>
<evidence type="ECO:0000256" key="8">
    <source>
        <dbReference type="ARBA" id="ARBA00022670"/>
    </source>
</evidence>
<evidence type="ECO:0000256" key="1">
    <source>
        <dbReference type="ARBA" id="ARBA00001585"/>
    </source>
</evidence>
<dbReference type="InterPro" id="IPR000073">
    <property type="entry name" value="AB_hydrolase_1"/>
</dbReference>
<reference evidence="15 16" key="1">
    <citation type="submission" date="2015-03" db="EMBL/GenBank/DDBJ databases">
        <title>Genome assembly of Sandaracinus amylolyticus DSM 53668.</title>
        <authorList>
            <person name="Sharma G."/>
            <person name="Subramanian S."/>
        </authorList>
    </citation>
    <scope>NUCLEOTIDE SEQUENCE [LARGE SCALE GENOMIC DNA]</scope>
    <source>
        <strain evidence="15 16">DSM 53668</strain>
    </source>
</reference>
<dbReference type="AlphaFoldDB" id="A0A0F6YHP6"/>
<accession>A0A0F6YHP6</accession>
<dbReference type="PANTHER" id="PTHR43722:SF1">
    <property type="entry name" value="PROLINE IMINOPEPTIDASE"/>
    <property type="match status" value="1"/>
</dbReference>
<evidence type="ECO:0000256" key="9">
    <source>
        <dbReference type="ARBA" id="ARBA00022801"/>
    </source>
</evidence>
<keyword evidence="9 11" id="KW-0378">Hydrolase</keyword>
<dbReference type="EC" id="3.4.11.5" evidence="4 11"/>
<comment type="catalytic activity">
    <reaction evidence="1 11 13">
        <text>Release of N-terminal proline from a peptide.</text>
        <dbReference type="EC" id="3.4.11.5"/>
    </reaction>
</comment>
<dbReference type="Pfam" id="PF00561">
    <property type="entry name" value="Abhydrolase_1"/>
    <property type="match status" value="1"/>
</dbReference>
<dbReference type="STRING" id="927083.DB32_003165"/>
<evidence type="ECO:0000256" key="7">
    <source>
        <dbReference type="ARBA" id="ARBA00022490"/>
    </source>
</evidence>
<dbReference type="PRINTS" id="PR00111">
    <property type="entry name" value="ABHYDROLASE"/>
</dbReference>
<evidence type="ECO:0000256" key="3">
    <source>
        <dbReference type="ARBA" id="ARBA00010088"/>
    </source>
</evidence>
<name>A0A0F6YHP6_9BACT</name>
<dbReference type="Proteomes" id="UP000034883">
    <property type="component" value="Chromosome"/>
</dbReference>
<dbReference type="KEGG" id="samy:DB32_003165"/>
<evidence type="ECO:0000256" key="13">
    <source>
        <dbReference type="RuleBase" id="RU003421"/>
    </source>
</evidence>
<comment type="similarity">
    <text evidence="3 11 13">Belongs to the peptidase S33 family.</text>
</comment>
<dbReference type="InterPro" id="IPR002410">
    <property type="entry name" value="Peptidase_S33"/>
</dbReference>
<evidence type="ECO:0000256" key="2">
    <source>
        <dbReference type="ARBA" id="ARBA00004496"/>
    </source>
</evidence>
<evidence type="ECO:0000259" key="14">
    <source>
        <dbReference type="Pfam" id="PF00561"/>
    </source>
</evidence>
<dbReference type="SUPFAM" id="SSF53474">
    <property type="entry name" value="alpha/beta-Hydrolases"/>
    <property type="match status" value="1"/>
</dbReference>
<dbReference type="GO" id="GO:0004177">
    <property type="term" value="F:aminopeptidase activity"/>
    <property type="evidence" value="ECO:0007669"/>
    <property type="project" value="UniProtKB-UniRule"/>
</dbReference>
<sequence>MFPPIEPFATGRLRTRDGHEIHWETSGNPRGKPALYLHGGPGAGLMTGHRRRFDPERWLVVALDQRGCGRSTPLVIDALDTLATNTTDALIADIEALREHLGIDAWLVYGVSWGTTLALAYAQAHPARVTELVLMCVVQTSASEVAWITEDLRRVFPREWSRFEAASKRRSGQRVIDAYHALITSADATEREEAARAWCAWEDTHVSLDPRHRPEPRFETDAVFRQTFATLTIHYWKHAAFLEDGALLSRIDRIAHIPAALIHGRLDISSPLEWPWQLHLAWPKSTLTIVDDEGHGGDTMIDEVVRAIARFAP</sequence>
<evidence type="ECO:0000313" key="15">
    <source>
        <dbReference type="EMBL" id="AKF06016.1"/>
    </source>
</evidence>
<proteinExistence type="inferred from homology"/>
<evidence type="ECO:0000256" key="4">
    <source>
        <dbReference type="ARBA" id="ARBA00012568"/>
    </source>
</evidence>
<protein>
    <recommendedName>
        <fullName evidence="5 11">Proline iminopeptidase</fullName>
        <shortName evidence="11">PIP</shortName>
        <ecNumber evidence="4 11">3.4.11.5</ecNumber>
    </recommendedName>
    <alternativeName>
        <fullName evidence="10 11">Prolyl aminopeptidase</fullName>
    </alternativeName>
</protein>
<feature type="active site" description="Proton donor" evidence="12">
    <location>
        <position position="295"/>
    </location>
</feature>
<feature type="domain" description="AB hydrolase-1" evidence="14">
    <location>
        <begin position="35"/>
        <end position="295"/>
    </location>
</feature>
<dbReference type="InterPro" id="IPR005944">
    <property type="entry name" value="Pro_iminopeptidase"/>
</dbReference>
<dbReference type="NCBIfam" id="TIGR01249">
    <property type="entry name" value="pro_imino_pep_1"/>
    <property type="match status" value="1"/>
</dbReference>
<evidence type="ECO:0000256" key="5">
    <source>
        <dbReference type="ARBA" id="ARBA00021843"/>
    </source>
</evidence>
<comment type="subcellular location">
    <subcellularLocation>
        <location evidence="2 11">Cytoplasm</location>
    </subcellularLocation>
</comment>